<feature type="compositionally biased region" description="Acidic residues" evidence="1">
    <location>
        <begin position="150"/>
        <end position="163"/>
    </location>
</feature>
<feature type="compositionally biased region" description="Polar residues" evidence="1">
    <location>
        <begin position="285"/>
        <end position="298"/>
    </location>
</feature>
<dbReference type="VEuPathDB" id="TriTrypDB:ADEAN_000959300"/>
<feature type="compositionally biased region" description="Polar residues" evidence="1">
    <location>
        <begin position="231"/>
        <end position="246"/>
    </location>
</feature>
<feature type="compositionally biased region" description="Acidic residues" evidence="1">
    <location>
        <begin position="171"/>
        <end position="220"/>
    </location>
</feature>
<dbReference type="Gene3D" id="2.60.120.340">
    <property type="entry name" value="Nucleoplasmin core domain"/>
    <property type="match status" value="1"/>
</dbReference>
<gene>
    <name evidence="3" type="ORF">ADEAN_000959300</name>
</gene>
<feature type="compositionally biased region" description="Gly residues" evidence="1">
    <location>
        <begin position="250"/>
        <end position="260"/>
    </location>
</feature>
<sequence>MQQFHAFEVLPGKTHKLTIPDGFGFHLSVISLPQKSNGQTTLYVFVGGKSYALATVDSARNILQVSTDLIFNSEQDVSFSAKGSSAVHCVGYIQDLDDDDEGFPLGDEEDLSEDGEEQNANTRLPIEDDGSEEESSEGGEEQDPTQVPEGSDDEESGDEETGDEESRSDDVVPVDDSDDEELEIDSDDADADAIEGSEDEEIDSDDLDEDDEESDDEEDAQPVRKSARMEGQSSPAKNAGGQSPQARGSQGHGRPSGGSPQGRSPQARQSGGSPNGRQGGASPQGRKSGSFNQGRRSH</sequence>
<evidence type="ECO:0000259" key="2">
    <source>
        <dbReference type="Pfam" id="PF17800"/>
    </source>
</evidence>
<feature type="region of interest" description="Disordered" evidence="1">
    <location>
        <begin position="98"/>
        <end position="298"/>
    </location>
</feature>
<accession>A0A7G2CST5</accession>
<dbReference type="AlphaFoldDB" id="A0A7G2CST5"/>
<dbReference type="EMBL" id="LR877168">
    <property type="protein sequence ID" value="CAD2222054.1"/>
    <property type="molecule type" value="Genomic_DNA"/>
</dbReference>
<dbReference type="Pfam" id="PF17800">
    <property type="entry name" value="NPL"/>
    <property type="match status" value="1"/>
</dbReference>
<proteinExistence type="predicted"/>
<evidence type="ECO:0000313" key="4">
    <source>
        <dbReference type="Proteomes" id="UP000515908"/>
    </source>
</evidence>
<feature type="domain" description="Nucleoplasmin-like" evidence="2">
    <location>
        <begin position="4"/>
        <end position="93"/>
    </location>
</feature>
<reference evidence="3 4" key="1">
    <citation type="submission" date="2020-08" db="EMBL/GenBank/DDBJ databases">
        <authorList>
            <person name="Newling K."/>
            <person name="Davey J."/>
            <person name="Forrester S."/>
        </authorList>
    </citation>
    <scope>NUCLEOTIDE SEQUENCE [LARGE SCALE GENOMIC DNA]</scope>
    <source>
        <strain evidence="4">Crithidia deanei Carvalho (ATCC PRA-265)</strain>
    </source>
</reference>
<dbReference type="InterPro" id="IPR041232">
    <property type="entry name" value="NPL"/>
</dbReference>
<keyword evidence="4" id="KW-1185">Reference proteome</keyword>
<feature type="compositionally biased region" description="Acidic residues" evidence="1">
    <location>
        <begin position="127"/>
        <end position="143"/>
    </location>
</feature>
<name>A0A7G2CST5_9TRYP</name>
<evidence type="ECO:0000256" key="1">
    <source>
        <dbReference type="SAM" id="MobiDB-lite"/>
    </source>
</evidence>
<feature type="compositionally biased region" description="Acidic residues" evidence="1">
    <location>
        <begin position="98"/>
        <end position="117"/>
    </location>
</feature>
<organism evidence="3 4">
    <name type="scientific">Angomonas deanei</name>
    <dbReference type="NCBI Taxonomy" id="59799"/>
    <lineage>
        <taxon>Eukaryota</taxon>
        <taxon>Discoba</taxon>
        <taxon>Euglenozoa</taxon>
        <taxon>Kinetoplastea</taxon>
        <taxon>Metakinetoplastina</taxon>
        <taxon>Trypanosomatida</taxon>
        <taxon>Trypanosomatidae</taxon>
        <taxon>Strigomonadinae</taxon>
        <taxon>Angomonas</taxon>
    </lineage>
</organism>
<dbReference type="Proteomes" id="UP000515908">
    <property type="component" value="Chromosome 24"/>
</dbReference>
<evidence type="ECO:0000313" key="3">
    <source>
        <dbReference type="EMBL" id="CAD2222054.1"/>
    </source>
</evidence>
<protein>
    <submittedName>
        <fullName evidence="3">Nucleoplasmin-like domain containing protein, putative</fullName>
    </submittedName>
</protein>